<dbReference type="EMBL" id="LAZR01040296">
    <property type="protein sequence ID" value="KKL14846.1"/>
    <property type="molecule type" value="Genomic_DNA"/>
</dbReference>
<accession>A0A0F9DAR7</accession>
<comment type="caution">
    <text evidence="1">The sequence shown here is derived from an EMBL/GenBank/DDBJ whole genome shotgun (WGS) entry which is preliminary data.</text>
</comment>
<dbReference type="AlphaFoldDB" id="A0A0F9DAR7"/>
<sequence>FGIKGSSHHTLPQGFLVALKVAWNLRTKIPFEVAPLPKTCKMRTGQDCGIMVPF</sequence>
<organism evidence="1">
    <name type="scientific">marine sediment metagenome</name>
    <dbReference type="NCBI Taxonomy" id="412755"/>
    <lineage>
        <taxon>unclassified sequences</taxon>
        <taxon>metagenomes</taxon>
        <taxon>ecological metagenomes</taxon>
    </lineage>
</organism>
<evidence type="ECO:0000313" key="1">
    <source>
        <dbReference type="EMBL" id="KKL14846.1"/>
    </source>
</evidence>
<protein>
    <submittedName>
        <fullName evidence="1">Uncharacterized protein</fullName>
    </submittedName>
</protein>
<gene>
    <name evidence="1" type="ORF">LCGC14_2511620</name>
</gene>
<reference evidence="1" key="1">
    <citation type="journal article" date="2015" name="Nature">
        <title>Complex archaea that bridge the gap between prokaryotes and eukaryotes.</title>
        <authorList>
            <person name="Spang A."/>
            <person name="Saw J.H."/>
            <person name="Jorgensen S.L."/>
            <person name="Zaremba-Niedzwiedzka K."/>
            <person name="Martijn J."/>
            <person name="Lind A.E."/>
            <person name="van Eijk R."/>
            <person name="Schleper C."/>
            <person name="Guy L."/>
            <person name="Ettema T.J."/>
        </authorList>
    </citation>
    <scope>NUCLEOTIDE SEQUENCE</scope>
</reference>
<feature type="non-terminal residue" evidence="1">
    <location>
        <position position="1"/>
    </location>
</feature>
<proteinExistence type="predicted"/>
<name>A0A0F9DAR7_9ZZZZ</name>